<evidence type="ECO:0000313" key="3">
    <source>
        <dbReference type="Proteomes" id="UP000290092"/>
    </source>
</evidence>
<dbReference type="KEGG" id="amyt:AMYT_1293"/>
<proteinExistence type="predicted"/>
<feature type="domain" description="DSP-PTPase phosphatase fused to NAD+ Kinase" evidence="1">
    <location>
        <begin position="16"/>
        <end position="104"/>
    </location>
</feature>
<reference evidence="2 3" key="1">
    <citation type="submission" date="2017-09" db="EMBL/GenBank/DDBJ databases">
        <title>Genomics of the genus Arcobacter.</title>
        <authorList>
            <person name="Perez-Cataluna A."/>
            <person name="Figueras M.J."/>
            <person name="Salas-Masso N."/>
        </authorList>
    </citation>
    <scope>NUCLEOTIDE SEQUENCE [LARGE SCALE GENOMIC DNA]</scope>
    <source>
        <strain evidence="2 3">CECT 7386</strain>
    </source>
</reference>
<dbReference type="EMBL" id="NXID01000105">
    <property type="protein sequence ID" value="RXK12000.1"/>
    <property type="molecule type" value="Genomic_DNA"/>
</dbReference>
<comment type="caution">
    <text evidence="2">The sequence shown here is derived from an EMBL/GenBank/DDBJ whole genome shotgun (WGS) entry which is preliminary data.</text>
</comment>
<dbReference type="RefSeq" id="WP_114841735.1">
    <property type="nucleotide sequence ID" value="NZ_CP031219.1"/>
</dbReference>
<sequence length="149" mass="17352">MDTILNYIKINDKISTSGQPTLEELKIIADNDFKVVINLALSNSSLALENEDKIVSQLGMTYIHIPVDFENPEIDNLKIFLAILNSFTNIKVWVHCAKNYRVTAFMYVFHKYFLKTPFENINLSMFDIWTPSKKWQELMKISLEELQNS</sequence>
<dbReference type="Proteomes" id="UP000290092">
    <property type="component" value="Unassembled WGS sequence"/>
</dbReference>
<name>A0AAX2AC29_9BACT</name>
<protein>
    <recommendedName>
        <fullName evidence="1">DSP-PTPase phosphatase fused to NAD+ Kinase domain-containing protein</fullName>
    </recommendedName>
</protein>
<dbReference type="SUPFAM" id="SSF52799">
    <property type="entry name" value="(Phosphotyrosine protein) phosphatases II"/>
    <property type="match status" value="1"/>
</dbReference>
<dbReference type="CDD" id="cd14503">
    <property type="entry name" value="PTP-bact"/>
    <property type="match status" value="1"/>
</dbReference>
<gene>
    <name evidence="2" type="ORF">CP985_14865</name>
</gene>
<evidence type="ECO:0000313" key="2">
    <source>
        <dbReference type="EMBL" id="RXK12000.1"/>
    </source>
</evidence>
<dbReference type="Pfam" id="PF22741">
    <property type="entry name" value="PTP-NADK"/>
    <property type="match status" value="1"/>
</dbReference>
<dbReference type="Gene3D" id="3.90.190.10">
    <property type="entry name" value="Protein tyrosine phosphatase superfamily"/>
    <property type="match status" value="1"/>
</dbReference>
<dbReference type="AlphaFoldDB" id="A0AAX2AC29"/>
<accession>A0AAX2AC29</accession>
<keyword evidence="3" id="KW-1185">Reference proteome</keyword>
<evidence type="ECO:0000259" key="1">
    <source>
        <dbReference type="Pfam" id="PF22741"/>
    </source>
</evidence>
<organism evidence="2 3">
    <name type="scientific">Malaciobacter mytili LMG 24559</name>
    <dbReference type="NCBI Taxonomy" id="1032238"/>
    <lineage>
        <taxon>Bacteria</taxon>
        <taxon>Pseudomonadati</taxon>
        <taxon>Campylobacterota</taxon>
        <taxon>Epsilonproteobacteria</taxon>
        <taxon>Campylobacterales</taxon>
        <taxon>Arcobacteraceae</taxon>
        <taxon>Malaciobacter</taxon>
    </lineage>
</organism>
<dbReference type="InterPro" id="IPR029021">
    <property type="entry name" value="Prot-tyrosine_phosphatase-like"/>
</dbReference>
<dbReference type="InterPro" id="IPR055214">
    <property type="entry name" value="PTP-NADK"/>
</dbReference>